<sequence>MGCNSSKHQSAAAAESSKKAASKKKSKGSKPTKPPSLKGKNPDRLFKLFFQALDCKTSEELLPFYEKAMELLDTNDLNLARYRHGSTKQSPLHLLAKLMDVDCSRKLLAILEKLIKMNPQALTVADSTGNIPLHYAVAPRVYLLENDVDADGNNSNKKKMITKRVPFSWQARGILLSRFIQADPVSSEYYLKRNSVVYDAADAVGGCSPLYRVLQTLGDDFNSASPTVAYVDVIHRGANAIELPGIGNSCDGDKPLSLLYRKFTRQFDISEKFFAGDNSRPEVVEHRQKYKTAAGNTWKLIEVLLRPVDPVEQEKPWGIVHRAVQVETPPDLLRYIVETNAQDLTRVDGDGNLPLHYAAASKPAKHVNPKAHFPVFYNKYVVDELLYKFPEGATSRDASGRYPLTLAVQSNKQWIGGGIKSLFDAFPDAMQQIDLENHESLRRALSMTEGNQASDDEDDDDDESKEEKIDTGSKAIDGVIKDHHHDAIMLVQQPDVDVSEVVTSMWAHEEDAGVQMLGCLAIHKMLVKLKNQPQEILRIALSAVAAVVNAMKAHPNEMIVQETACKALRCLAPADGQREVSMVASGAVAAIVGAMQAHVGDSSVQQEACISLSTIVQQGGADRATIVASVSGLTAILNALSAHPKDFAVQTAGLQSLISLTDHAKEANLPDLPRTQTEPILVNAQLNFPKECREAIEILSRRMSA</sequence>
<evidence type="ECO:0000313" key="4">
    <source>
        <dbReference type="EMBL" id="CAJ1949089.1"/>
    </source>
</evidence>
<feature type="domain" description="LRRK2 ARM repeat" evidence="3">
    <location>
        <begin position="501"/>
        <end position="665"/>
    </location>
</feature>
<evidence type="ECO:0000313" key="5">
    <source>
        <dbReference type="Proteomes" id="UP001295423"/>
    </source>
</evidence>
<feature type="region of interest" description="Disordered" evidence="2">
    <location>
        <begin position="447"/>
        <end position="476"/>
    </location>
</feature>
<dbReference type="SUPFAM" id="SSF48371">
    <property type="entry name" value="ARM repeat"/>
    <property type="match status" value="1"/>
</dbReference>
<feature type="region of interest" description="Disordered" evidence="2">
    <location>
        <begin position="1"/>
        <end position="40"/>
    </location>
</feature>
<accession>A0AAD2FQ66</accession>
<dbReference type="Proteomes" id="UP001295423">
    <property type="component" value="Unassembled WGS sequence"/>
</dbReference>
<proteinExistence type="predicted"/>
<dbReference type="Pfam" id="PF23744">
    <property type="entry name" value="ARM_LRRK2"/>
    <property type="match status" value="1"/>
</dbReference>
<dbReference type="PANTHER" id="PTHR22895">
    <property type="entry name" value="ARMADILLO REPEAT-CONTAINING PROTEIN 6"/>
    <property type="match status" value="1"/>
</dbReference>
<feature type="compositionally biased region" description="Low complexity" evidence="2">
    <location>
        <begin position="1"/>
        <end position="15"/>
    </location>
</feature>
<feature type="compositionally biased region" description="Basic residues" evidence="2">
    <location>
        <begin position="20"/>
        <end position="30"/>
    </location>
</feature>
<evidence type="ECO:0000259" key="3">
    <source>
        <dbReference type="Pfam" id="PF23744"/>
    </source>
</evidence>
<dbReference type="EMBL" id="CAKOGP040001758">
    <property type="protein sequence ID" value="CAJ1949089.1"/>
    <property type="molecule type" value="Genomic_DNA"/>
</dbReference>
<protein>
    <recommendedName>
        <fullName evidence="3">LRRK2 ARM repeat domain-containing protein</fullName>
    </recommendedName>
</protein>
<dbReference type="AlphaFoldDB" id="A0AAD2FQ66"/>
<evidence type="ECO:0000256" key="1">
    <source>
        <dbReference type="ARBA" id="ARBA00022737"/>
    </source>
</evidence>
<keyword evidence="1" id="KW-0677">Repeat</keyword>
<keyword evidence="5" id="KW-1185">Reference proteome</keyword>
<name>A0AAD2FQ66_9STRA</name>
<dbReference type="InterPro" id="IPR011989">
    <property type="entry name" value="ARM-like"/>
</dbReference>
<dbReference type="PANTHER" id="PTHR22895:SF0">
    <property type="entry name" value="ARMADILLO REPEAT-CONTAINING PROTEIN 6"/>
    <property type="match status" value="1"/>
</dbReference>
<feature type="compositionally biased region" description="Acidic residues" evidence="2">
    <location>
        <begin position="454"/>
        <end position="464"/>
    </location>
</feature>
<dbReference type="InterPro" id="IPR036770">
    <property type="entry name" value="Ankyrin_rpt-contain_sf"/>
</dbReference>
<evidence type="ECO:0000256" key="2">
    <source>
        <dbReference type="SAM" id="MobiDB-lite"/>
    </source>
</evidence>
<comment type="caution">
    <text evidence="4">The sequence shown here is derived from an EMBL/GenBank/DDBJ whole genome shotgun (WGS) entry which is preliminary data.</text>
</comment>
<gene>
    <name evidence="4" type="ORF">CYCCA115_LOCUS11920</name>
</gene>
<dbReference type="Gene3D" id="1.25.40.20">
    <property type="entry name" value="Ankyrin repeat-containing domain"/>
    <property type="match status" value="1"/>
</dbReference>
<organism evidence="4 5">
    <name type="scientific">Cylindrotheca closterium</name>
    <dbReference type="NCBI Taxonomy" id="2856"/>
    <lineage>
        <taxon>Eukaryota</taxon>
        <taxon>Sar</taxon>
        <taxon>Stramenopiles</taxon>
        <taxon>Ochrophyta</taxon>
        <taxon>Bacillariophyta</taxon>
        <taxon>Bacillariophyceae</taxon>
        <taxon>Bacillariophycidae</taxon>
        <taxon>Bacillariales</taxon>
        <taxon>Bacillariaceae</taxon>
        <taxon>Cylindrotheca</taxon>
    </lineage>
</organism>
<reference evidence="4" key="1">
    <citation type="submission" date="2023-08" db="EMBL/GenBank/DDBJ databases">
        <authorList>
            <person name="Audoor S."/>
            <person name="Bilcke G."/>
        </authorList>
    </citation>
    <scope>NUCLEOTIDE SEQUENCE</scope>
</reference>
<dbReference type="Gene3D" id="1.25.10.10">
    <property type="entry name" value="Leucine-rich Repeat Variant"/>
    <property type="match status" value="1"/>
</dbReference>
<dbReference type="SUPFAM" id="SSF48403">
    <property type="entry name" value="Ankyrin repeat"/>
    <property type="match status" value="1"/>
</dbReference>
<dbReference type="InterPro" id="IPR056597">
    <property type="entry name" value="ARM_LRRK2"/>
</dbReference>
<dbReference type="InterPro" id="IPR016024">
    <property type="entry name" value="ARM-type_fold"/>
</dbReference>